<proteinExistence type="predicted"/>
<protein>
    <recommendedName>
        <fullName evidence="4">Nudix hydrolase domain-containing protein</fullName>
    </recommendedName>
</protein>
<keyword evidence="1" id="KW-0378">Hydrolase</keyword>
<dbReference type="AlphaFoldDB" id="A0A7S0L9V6"/>
<feature type="signal peptide" evidence="3">
    <location>
        <begin position="1"/>
        <end position="16"/>
    </location>
</feature>
<feature type="transmembrane region" description="Helical" evidence="2">
    <location>
        <begin position="220"/>
        <end position="249"/>
    </location>
</feature>
<evidence type="ECO:0000313" key="5">
    <source>
        <dbReference type="EMBL" id="CAD8606574.1"/>
    </source>
</evidence>
<dbReference type="PRINTS" id="PR00502">
    <property type="entry name" value="NUDIXFAMILY"/>
</dbReference>
<accession>A0A7S0L9V6</accession>
<dbReference type="Pfam" id="PF00293">
    <property type="entry name" value="NUDIX"/>
    <property type="match status" value="1"/>
</dbReference>
<name>A0A7S0L9V6_9EUKA</name>
<feature type="domain" description="Nudix hydrolase" evidence="4">
    <location>
        <begin position="316"/>
        <end position="452"/>
    </location>
</feature>
<dbReference type="SUPFAM" id="SSF55811">
    <property type="entry name" value="Nudix"/>
    <property type="match status" value="1"/>
</dbReference>
<dbReference type="GO" id="GO:0035539">
    <property type="term" value="F:8-oxo-7,8-dihydrodeoxyguanosine triphosphate pyrophosphatase activity"/>
    <property type="evidence" value="ECO:0007669"/>
    <property type="project" value="TreeGrafter"/>
</dbReference>
<keyword evidence="2" id="KW-0472">Membrane</keyword>
<dbReference type="PANTHER" id="PTHR16099">
    <property type="entry name" value="8-OXO-DGTP DIPHOSPHATES NUDT15"/>
    <property type="match status" value="1"/>
</dbReference>
<keyword evidence="3" id="KW-0732">Signal</keyword>
<dbReference type="Gene3D" id="3.90.79.10">
    <property type="entry name" value="Nucleoside Triphosphate Pyrophosphohydrolase"/>
    <property type="match status" value="1"/>
</dbReference>
<dbReference type="CDD" id="cd04678">
    <property type="entry name" value="NUDIX_MTH2_Nudt15"/>
    <property type="match status" value="1"/>
</dbReference>
<keyword evidence="2" id="KW-0812">Transmembrane</keyword>
<dbReference type="PROSITE" id="PS51462">
    <property type="entry name" value="NUDIX"/>
    <property type="match status" value="1"/>
</dbReference>
<feature type="transmembrane region" description="Helical" evidence="2">
    <location>
        <begin position="136"/>
        <end position="156"/>
    </location>
</feature>
<organism evidence="5">
    <name type="scientific">Coccolithus braarudii</name>
    <dbReference type="NCBI Taxonomy" id="221442"/>
    <lineage>
        <taxon>Eukaryota</taxon>
        <taxon>Haptista</taxon>
        <taxon>Haptophyta</taxon>
        <taxon>Prymnesiophyceae</taxon>
        <taxon>Coccolithales</taxon>
        <taxon>Coccolithaceae</taxon>
        <taxon>Coccolithus</taxon>
    </lineage>
</organism>
<evidence type="ECO:0000256" key="3">
    <source>
        <dbReference type="SAM" id="SignalP"/>
    </source>
</evidence>
<dbReference type="PROSITE" id="PS00893">
    <property type="entry name" value="NUDIX_BOX"/>
    <property type="match status" value="1"/>
</dbReference>
<feature type="transmembrane region" description="Helical" evidence="2">
    <location>
        <begin position="81"/>
        <end position="103"/>
    </location>
</feature>
<feature type="transmembrane region" description="Helical" evidence="2">
    <location>
        <begin position="269"/>
        <end position="290"/>
    </location>
</feature>
<gene>
    <name evidence="5" type="ORF">CPEL01642_LOCUS9909</name>
</gene>
<dbReference type="PANTHER" id="PTHR16099:SF5">
    <property type="entry name" value="NUCLEOTIDE TRIPHOSPHATE DIPHOSPHATASE NUDT15"/>
    <property type="match status" value="1"/>
</dbReference>
<dbReference type="EMBL" id="HBEY01020681">
    <property type="protein sequence ID" value="CAD8606574.1"/>
    <property type="molecule type" value="Transcribed_RNA"/>
</dbReference>
<reference evidence="5" key="1">
    <citation type="submission" date="2021-01" db="EMBL/GenBank/DDBJ databases">
        <authorList>
            <person name="Corre E."/>
            <person name="Pelletier E."/>
            <person name="Niang G."/>
            <person name="Scheremetjew M."/>
            <person name="Finn R."/>
            <person name="Kale V."/>
            <person name="Holt S."/>
            <person name="Cochrane G."/>
            <person name="Meng A."/>
            <person name="Brown T."/>
            <person name="Cohen L."/>
        </authorList>
    </citation>
    <scope>NUCLEOTIDE SEQUENCE</scope>
    <source>
        <strain evidence="5">PLY182g</strain>
    </source>
</reference>
<dbReference type="FunFam" id="3.90.79.10:FF:000060">
    <property type="entry name" value="Nudix hydrolase 1"/>
    <property type="match status" value="1"/>
</dbReference>
<dbReference type="InterPro" id="IPR015797">
    <property type="entry name" value="NUDIX_hydrolase-like_dom_sf"/>
</dbReference>
<evidence type="ECO:0000256" key="2">
    <source>
        <dbReference type="SAM" id="Phobius"/>
    </source>
</evidence>
<keyword evidence="2" id="KW-1133">Transmembrane helix</keyword>
<sequence>MTPLVLLLLCGGACVAYVLIQTRLPVCLLPSSLPVSTASVLALVISVVSVSVDGRLDSPPPSGELLDGAAALPNLLSPAPFAFAIWALIYAGEIGGTGAALLVKDAPLSLALEVSNDAWLATSIAQALWCAAFRPWALGSLWLAAVLLASSAACLATSQWRAYRSLATHASQTWAAAMIFTPRSLHLGWLTAATLVNGNAYLAASSVTPANALAAVIASLALAALLSLAFLASGLPAASIAVTWALLAVSKGEAVGPTADALGADVTNAIAMSAGLFAAVLTLVSIAQCITRLPGLLQRFNDPAVLTTATTPTPKTVRVGVGVIVQRADGRLLLGERHGSHGSGRFAFPGGHLEVGESWEETARRELEEETGIKAIEPMQHVATTNDYMEHDAKHYVTIFMRVRVDMTTEARNLEPHKCNGWAWVTWAEVSQVHESRLFMPVVHLLAEGRFDPNA</sequence>
<dbReference type="GO" id="GO:0005829">
    <property type="term" value="C:cytosol"/>
    <property type="evidence" value="ECO:0007669"/>
    <property type="project" value="TreeGrafter"/>
</dbReference>
<dbReference type="GO" id="GO:0006203">
    <property type="term" value="P:dGTP catabolic process"/>
    <property type="evidence" value="ECO:0007669"/>
    <property type="project" value="TreeGrafter"/>
</dbReference>
<evidence type="ECO:0000256" key="1">
    <source>
        <dbReference type="ARBA" id="ARBA00022801"/>
    </source>
</evidence>
<feature type="chain" id="PRO_5030839825" description="Nudix hydrolase domain-containing protein" evidence="3">
    <location>
        <begin position="17"/>
        <end position="455"/>
    </location>
</feature>
<feature type="transmembrane region" description="Helical" evidence="2">
    <location>
        <begin position="32"/>
        <end position="52"/>
    </location>
</feature>
<dbReference type="InterPro" id="IPR020476">
    <property type="entry name" value="Nudix_hydrolase"/>
</dbReference>
<evidence type="ECO:0000259" key="4">
    <source>
        <dbReference type="PROSITE" id="PS51462"/>
    </source>
</evidence>
<dbReference type="InterPro" id="IPR000086">
    <property type="entry name" value="NUDIX_hydrolase_dom"/>
</dbReference>
<dbReference type="InterPro" id="IPR020084">
    <property type="entry name" value="NUDIX_hydrolase_CS"/>
</dbReference>